<gene>
    <name evidence="2" type="ORF">ANN_13727</name>
</gene>
<proteinExistence type="predicted"/>
<comment type="caution">
    <text evidence="2">The sequence shown here is derived from an EMBL/GenBank/DDBJ whole genome shotgun (WGS) entry which is preliminary data.</text>
</comment>
<sequence length="208" mass="23343">MERSLTPVSESELAEVRSKRNAQLSLRATMTRESRSRHCCCIVIDSKKMRPPILLGTFVHGFDRDMPLAGQRQIQMERSLTPVSERVGVGGEYYGKIMEVIDALDSTDSSAVAAVKSLPSEQLLEDILFIDSNFKIVSKSIILLESSKLQLSKALNIVDKVSQILRNLSTPIKCYFENDERDLKRTKMTRRDETRKTNATNTASESGS</sequence>
<feature type="compositionally biased region" description="Polar residues" evidence="1">
    <location>
        <begin position="197"/>
        <end position="208"/>
    </location>
</feature>
<evidence type="ECO:0000256" key="1">
    <source>
        <dbReference type="SAM" id="MobiDB-lite"/>
    </source>
</evidence>
<keyword evidence="3" id="KW-1185">Reference proteome</keyword>
<evidence type="ECO:0000313" key="3">
    <source>
        <dbReference type="Proteomes" id="UP001148838"/>
    </source>
</evidence>
<reference evidence="2 3" key="1">
    <citation type="journal article" date="2022" name="Allergy">
        <title>Genome assembly and annotation of Periplaneta americana reveal a comprehensive cockroach allergen profile.</title>
        <authorList>
            <person name="Wang L."/>
            <person name="Xiong Q."/>
            <person name="Saelim N."/>
            <person name="Wang L."/>
            <person name="Nong W."/>
            <person name="Wan A.T."/>
            <person name="Shi M."/>
            <person name="Liu X."/>
            <person name="Cao Q."/>
            <person name="Hui J.H.L."/>
            <person name="Sookrung N."/>
            <person name="Leung T.F."/>
            <person name="Tungtrongchitr A."/>
            <person name="Tsui S.K.W."/>
        </authorList>
    </citation>
    <scope>NUCLEOTIDE SEQUENCE [LARGE SCALE GENOMIC DNA]</scope>
    <source>
        <strain evidence="2">PWHHKU_190912</strain>
    </source>
</reference>
<name>A0ABQ8SUC7_PERAM</name>
<evidence type="ECO:0000313" key="2">
    <source>
        <dbReference type="EMBL" id="KAJ4437789.1"/>
    </source>
</evidence>
<organism evidence="2 3">
    <name type="scientific">Periplaneta americana</name>
    <name type="common">American cockroach</name>
    <name type="synonym">Blatta americana</name>
    <dbReference type="NCBI Taxonomy" id="6978"/>
    <lineage>
        <taxon>Eukaryota</taxon>
        <taxon>Metazoa</taxon>
        <taxon>Ecdysozoa</taxon>
        <taxon>Arthropoda</taxon>
        <taxon>Hexapoda</taxon>
        <taxon>Insecta</taxon>
        <taxon>Pterygota</taxon>
        <taxon>Neoptera</taxon>
        <taxon>Polyneoptera</taxon>
        <taxon>Dictyoptera</taxon>
        <taxon>Blattodea</taxon>
        <taxon>Blattoidea</taxon>
        <taxon>Blattidae</taxon>
        <taxon>Blattinae</taxon>
        <taxon>Periplaneta</taxon>
    </lineage>
</organism>
<dbReference type="Proteomes" id="UP001148838">
    <property type="component" value="Unassembled WGS sequence"/>
</dbReference>
<accession>A0ABQ8SUC7</accession>
<dbReference type="EMBL" id="JAJSOF020000019">
    <property type="protein sequence ID" value="KAJ4437789.1"/>
    <property type="molecule type" value="Genomic_DNA"/>
</dbReference>
<protein>
    <submittedName>
        <fullName evidence="2">Uncharacterized protein</fullName>
    </submittedName>
</protein>
<feature type="region of interest" description="Disordered" evidence="1">
    <location>
        <begin position="186"/>
        <end position="208"/>
    </location>
</feature>
<feature type="compositionally biased region" description="Basic and acidic residues" evidence="1">
    <location>
        <begin position="186"/>
        <end position="196"/>
    </location>
</feature>